<feature type="region of interest" description="Disordered" evidence="2">
    <location>
        <begin position="1"/>
        <end position="57"/>
    </location>
</feature>
<dbReference type="Gene3D" id="2.60.40.10">
    <property type="entry name" value="Immunoglobulins"/>
    <property type="match status" value="2"/>
</dbReference>
<dbReference type="SUPFAM" id="SSF48726">
    <property type="entry name" value="Immunoglobulin"/>
    <property type="match status" value="1"/>
</dbReference>
<evidence type="ECO:0000256" key="1">
    <source>
        <dbReference type="ARBA" id="ARBA00023157"/>
    </source>
</evidence>
<dbReference type="Proteomes" id="UP000069940">
    <property type="component" value="Unassembled WGS sequence"/>
</dbReference>
<dbReference type="RefSeq" id="XP_062706088.1">
    <property type="nucleotide sequence ID" value="XM_062850104.1"/>
</dbReference>
<dbReference type="InterPro" id="IPR013162">
    <property type="entry name" value="CD80_C2-set"/>
</dbReference>
<dbReference type="PANTHER" id="PTHR21261:SF8">
    <property type="entry name" value="BEATEN PATH IA, ISOFORM B-RELATED"/>
    <property type="match status" value="1"/>
</dbReference>
<keyword evidence="3" id="KW-0812">Transmembrane</keyword>
<dbReference type="Pfam" id="PF08205">
    <property type="entry name" value="C2-set_2"/>
    <property type="match status" value="1"/>
</dbReference>
<sequence>MCSEVNGVPERSGAESGGHHHDHHLQLHQQRHQQSSTAASSMIRHTRRPSSQASNRCSTVAWRSSESRRMTVLSWVLIGLCVVLPVIDALLAVQVTVPRAVRRGDSAVLYCYYDMGDEKLYSVKWYKGRREFYRYTPKETPPMKVFSVPGVQVKRVSSNESQVTLNALNLLSSGRYSCEVSAEAPSFHTMIVTGDLEVCEVPKHVPLVHGIRQRYRLGDILRGNCSSAHSRPAANLTWYINEQPVNPSHIRNHKPFRDRNSDLETSTIGLHFVVGNQHFLHGKLKVRCTARIHDIYLQSTEKTIYEERPHVISAASSSSNGNGINQIHNIPYDQFQLDNEVDRKDYMTHLQGDMSSSASGSVPSVTRSVPSISSSRLLLALLAEATGLLIVFHHLLKFGTISIT</sequence>
<protein>
    <recommendedName>
        <fullName evidence="4">Ig-like domain-containing protein</fullName>
    </recommendedName>
</protein>
<reference evidence="6" key="1">
    <citation type="journal article" date="2015" name="Proc. Natl. Acad. Sci. U.S.A.">
        <title>Genome sequence of the Asian Tiger mosquito, Aedes albopictus, reveals insights into its biology, genetics, and evolution.</title>
        <authorList>
            <person name="Chen X.G."/>
            <person name="Jiang X."/>
            <person name="Gu J."/>
            <person name="Xu M."/>
            <person name="Wu Y."/>
            <person name="Deng Y."/>
            <person name="Zhang C."/>
            <person name="Bonizzoni M."/>
            <person name="Dermauw W."/>
            <person name="Vontas J."/>
            <person name="Armbruster P."/>
            <person name="Huang X."/>
            <person name="Yang Y."/>
            <person name="Zhang H."/>
            <person name="He W."/>
            <person name="Peng H."/>
            <person name="Liu Y."/>
            <person name="Wu K."/>
            <person name="Chen J."/>
            <person name="Lirakis M."/>
            <person name="Topalis P."/>
            <person name="Van Leeuwen T."/>
            <person name="Hall A.B."/>
            <person name="Jiang X."/>
            <person name="Thorpe C."/>
            <person name="Mueller R.L."/>
            <person name="Sun C."/>
            <person name="Waterhouse R.M."/>
            <person name="Yan G."/>
            <person name="Tu Z.J."/>
            <person name="Fang X."/>
            <person name="James A.A."/>
        </authorList>
    </citation>
    <scope>NUCLEOTIDE SEQUENCE [LARGE SCALE GENOMIC DNA]</scope>
    <source>
        <strain evidence="6">Foshan</strain>
    </source>
</reference>
<dbReference type="InterPro" id="IPR007110">
    <property type="entry name" value="Ig-like_dom"/>
</dbReference>
<evidence type="ECO:0000313" key="5">
    <source>
        <dbReference type="EnsemblMetazoa" id="AALFPA23_003448.P3822"/>
    </source>
</evidence>
<keyword evidence="3" id="KW-0472">Membrane</keyword>
<dbReference type="GeneID" id="109419778"/>
<keyword evidence="6" id="KW-1185">Reference proteome</keyword>
<keyword evidence="3" id="KW-1133">Transmembrane helix</keyword>
<dbReference type="InterPro" id="IPR013783">
    <property type="entry name" value="Ig-like_fold"/>
</dbReference>
<name>A0ABM1XW92_AEDAL</name>
<proteinExistence type="predicted"/>
<dbReference type="InterPro" id="IPR036179">
    <property type="entry name" value="Ig-like_dom_sf"/>
</dbReference>
<feature type="transmembrane region" description="Helical" evidence="3">
    <location>
        <begin position="72"/>
        <end position="93"/>
    </location>
</feature>
<accession>A0ABM1XW92</accession>
<evidence type="ECO:0000313" key="6">
    <source>
        <dbReference type="Proteomes" id="UP000069940"/>
    </source>
</evidence>
<dbReference type="EnsemblMetazoa" id="AALFPA23_003448.R3821">
    <property type="protein sequence ID" value="AALFPA23_003448.P3821"/>
    <property type="gene ID" value="AALFPA23_003448"/>
</dbReference>
<dbReference type="PANTHER" id="PTHR21261">
    <property type="entry name" value="BEAT PROTEIN"/>
    <property type="match status" value="1"/>
</dbReference>
<evidence type="ECO:0000256" key="2">
    <source>
        <dbReference type="SAM" id="MobiDB-lite"/>
    </source>
</evidence>
<organism evidence="5 6">
    <name type="scientific">Aedes albopictus</name>
    <name type="common">Asian tiger mosquito</name>
    <name type="synonym">Stegomyia albopicta</name>
    <dbReference type="NCBI Taxonomy" id="7160"/>
    <lineage>
        <taxon>Eukaryota</taxon>
        <taxon>Metazoa</taxon>
        <taxon>Ecdysozoa</taxon>
        <taxon>Arthropoda</taxon>
        <taxon>Hexapoda</taxon>
        <taxon>Insecta</taxon>
        <taxon>Pterygota</taxon>
        <taxon>Neoptera</taxon>
        <taxon>Endopterygota</taxon>
        <taxon>Diptera</taxon>
        <taxon>Nematocera</taxon>
        <taxon>Culicoidea</taxon>
        <taxon>Culicidae</taxon>
        <taxon>Culicinae</taxon>
        <taxon>Aedini</taxon>
        <taxon>Aedes</taxon>
        <taxon>Stegomyia</taxon>
    </lineage>
</organism>
<dbReference type="RefSeq" id="XP_062706087.1">
    <property type="nucleotide sequence ID" value="XM_062850103.1"/>
</dbReference>
<dbReference type="PROSITE" id="PS50835">
    <property type="entry name" value="IG_LIKE"/>
    <property type="match status" value="1"/>
</dbReference>
<evidence type="ECO:0000259" key="4">
    <source>
        <dbReference type="PROSITE" id="PS50835"/>
    </source>
</evidence>
<reference evidence="5" key="2">
    <citation type="submission" date="2025-05" db="UniProtKB">
        <authorList>
            <consortium name="EnsemblMetazoa"/>
        </authorList>
    </citation>
    <scope>IDENTIFICATION</scope>
    <source>
        <strain evidence="5">Foshan</strain>
    </source>
</reference>
<dbReference type="EnsemblMetazoa" id="AALFPA23_003448.R3822">
    <property type="protein sequence ID" value="AALFPA23_003448.P3822"/>
    <property type="gene ID" value="AALFPA23_003448"/>
</dbReference>
<evidence type="ECO:0000256" key="3">
    <source>
        <dbReference type="SAM" id="Phobius"/>
    </source>
</evidence>
<feature type="domain" description="Ig-like" evidence="4">
    <location>
        <begin position="85"/>
        <end position="193"/>
    </location>
</feature>
<keyword evidence="1" id="KW-1015">Disulfide bond</keyword>